<dbReference type="eggNOG" id="COG3193">
    <property type="taxonomic scope" value="Bacteria"/>
</dbReference>
<protein>
    <recommendedName>
        <fullName evidence="10">Glycan metabolism protein RagB</fullName>
    </recommendedName>
</protein>
<accession>U2HVP1</accession>
<organism evidence="8 9">
    <name type="scientific">Sphingobacterium paucimobilis HER1398</name>
    <dbReference type="NCBI Taxonomy" id="1346330"/>
    <lineage>
        <taxon>Bacteria</taxon>
        <taxon>Pseudomonadati</taxon>
        <taxon>Bacteroidota</taxon>
        <taxon>Sphingobacteriia</taxon>
        <taxon>Sphingobacteriales</taxon>
        <taxon>Sphingobacteriaceae</taxon>
        <taxon>Sphingobacterium</taxon>
    </lineage>
</organism>
<evidence type="ECO:0000259" key="6">
    <source>
        <dbReference type="Pfam" id="PF07980"/>
    </source>
</evidence>
<dbReference type="Pfam" id="PF14322">
    <property type="entry name" value="SusD-like_3"/>
    <property type="match status" value="1"/>
</dbReference>
<keyword evidence="4" id="KW-0472">Membrane</keyword>
<dbReference type="Pfam" id="PF07980">
    <property type="entry name" value="SusD_RagB"/>
    <property type="match status" value="1"/>
</dbReference>
<evidence type="ECO:0008006" key="10">
    <source>
        <dbReference type="Google" id="ProtNLM"/>
    </source>
</evidence>
<name>U2HVP1_9SPHI</name>
<keyword evidence="5" id="KW-0998">Cell outer membrane</keyword>
<dbReference type="GO" id="GO:0009279">
    <property type="term" value="C:cell outer membrane"/>
    <property type="evidence" value="ECO:0007669"/>
    <property type="project" value="UniProtKB-SubCell"/>
</dbReference>
<sequence length="437" mass="49123">MGCEDFLEVDTPKDQIDRQMIFSDDRMAVAAVSNIYTQLRSGGFLAGNRVGAGYLFGCYTDELEVVNPQLSSHRSFYENAVLSTNTAVKDLWTAGYQQVFAVNSILEGLEGSSAVSADIKNQLKGEALAIRAVIHLYLVQTFGSVPYIKTTDYNLNRVVAKDPVNVVMKNVIDDLLNAENLLTVNYPSVEKVRINQTVVKAFLARACLYAGDWQNAEGYAAEVIAVNNNMEPVSSRFLKDSKSALWQLKPETDGKNTAEAIEYIFQTLPAPQSKIATTLLGVFETDDLRKKSWLKFVGDDGLNVCAYKYKIIGNSSPSQEYSVILRIEEMFLIVAECAAERSDWDTFNTIINKVRNSAGLSDLNLQNKQEAVNAVLQERRLEFFCEFGHRFYDLKRRNRLEALKVVKNNWQSHYDLLPLPESELLLNQNLLPQNTGY</sequence>
<evidence type="ECO:0000313" key="8">
    <source>
        <dbReference type="EMBL" id="ERJ59345.1"/>
    </source>
</evidence>
<dbReference type="Proteomes" id="UP000016584">
    <property type="component" value="Unassembled WGS sequence"/>
</dbReference>
<comment type="caution">
    <text evidence="8">The sequence shown here is derived from an EMBL/GenBank/DDBJ whole genome shotgun (WGS) entry which is preliminary data.</text>
</comment>
<dbReference type="InterPro" id="IPR012944">
    <property type="entry name" value="SusD_RagB_dom"/>
</dbReference>
<dbReference type="AlphaFoldDB" id="U2HVP1"/>
<evidence type="ECO:0000256" key="1">
    <source>
        <dbReference type="ARBA" id="ARBA00004442"/>
    </source>
</evidence>
<gene>
    <name evidence="8" type="ORF">M472_11230</name>
</gene>
<evidence type="ECO:0000256" key="5">
    <source>
        <dbReference type="ARBA" id="ARBA00023237"/>
    </source>
</evidence>
<proteinExistence type="inferred from homology"/>
<comment type="similarity">
    <text evidence="2">Belongs to the SusD family.</text>
</comment>
<keyword evidence="9" id="KW-1185">Reference proteome</keyword>
<evidence type="ECO:0000256" key="3">
    <source>
        <dbReference type="ARBA" id="ARBA00022729"/>
    </source>
</evidence>
<dbReference type="EMBL" id="ATDL01000015">
    <property type="protein sequence ID" value="ERJ59345.1"/>
    <property type="molecule type" value="Genomic_DNA"/>
</dbReference>
<dbReference type="PATRIC" id="fig|1346330.5.peg.2688"/>
<evidence type="ECO:0000259" key="7">
    <source>
        <dbReference type="Pfam" id="PF14322"/>
    </source>
</evidence>
<dbReference type="InterPro" id="IPR011990">
    <property type="entry name" value="TPR-like_helical_dom_sf"/>
</dbReference>
<feature type="domain" description="SusD-like N-terminal" evidence="7">
    <location>
        <begin position="68"/>
        <end position="207"/>
    </location>
</feature>
<comment type="subcellular location">
    <subcellularLocation>
        <location evidence="1">Cell outer membrane</location>
    </subcellularLocation>
</comment>
<evidence type="ECO:0000256" key="4">
    <source>
        <dbReference type="ARBA" id="ARBA00023136"/>
    </source>
</evidence>
<reference evidence="8 9" key="1">
    <citation type="journal article" date="2013" name="Genome Announc.">
        <title>The Draft Genome Sequence of Sphingomonas paucimobilis Strain HER1398 (Proteobacteria), Host to the Giant PAU Phage, Indicates That It Is a Member of the Genus Sphingobacterium (Bacteroidetes).</title>
        <authorList>
            <person name="White R.A.III."/>
            <person name="Suttle C.A."/>
        </authorList>
    </citation>
    <scope>NUCLEOTIDE SEQUENCE [LARGE SCALE GENOMIC DNA]</scope>
    <source>
        <strain evidence="8 9">HER1398</strain>
    </source>
</reference>
<dbReference type="InterPro" id="IPR033985">
    <property type="entry name" value="SusD-like_N"/>
</dbReference>
<dbReference type="STRING" id="1346330.M472_11230"/>
<dbReference type="SUPFAM" id="SSF48452">
    <property type="entry name" value="TPR-like"/>
    <property type="match status" value="1"/>
</dbReference>
<evidence type="ECO:0000313" key="9">
    <source>
        <dbReference type="Proteomes" id="UP000016584"/>
    </source>
</evidence>
<keyword evidence="3" id="KW-0732">Signal</keyword>
<evidence type="ECO:0000256" key="2">
    <source>
        <dbReference type="ARBA" id="ARBA00006275"/>
    </source>
</evidence>
<dbReference type="Gene3D" id="1.25.40.390">
    <property type="match status" value="1"/>
</dbReference>
<feature type="domain" description="RagB/SusD" evidence="6">
    <location>
        <begin position="309"/>
        <end position="423"/>
    </location>
</feature>